<proteinExistence type="predicted"/>
<reference evidence="4 5" key="1">
    <citation type="journal article" date="2019" name="Sci. Data">
        <title>Hybrid genome assembly and annotation of Danionella translucida.</title>
        <authorList>
            <person name="Kadobianskyi M."/>
            <person name="Schulze L."/>
            <person name="Schuelke M."/>
            <person name="Judkewitz B."/>
        </authorList>
    </citation>
    <scope>NUCLEOTIDE SEQUENCE [LARGE SCALE GENOMIC DNA]</scope>
    <source>
        <strain evidence="4 5">Bolton</strain>
    </source>
</reference>
<dbReference type="SUPFAM" id="SSF54117">
    <property type="entry name" value="Interleukin 8-like chemokines"/>
    <property type="match status" value="1"/>
</dbReference>
<keyword evidence="5" id="KW-1185">Reference proteome</keyword>
<dbReference type="GO" id="GO:0008009">
    <property type="term" value="F:chemokine activity"/>
    <property type="evidence" value="ECO:0007669"/>
    <property type="project" value="InterPro"/>
</dbReference>
<dbReference type="Pfam" id="PF00048">
    <property type="entry name" value="IL8"/>
    <property type="match status" value="1"/>
</dbReference>
<evidence type="ECO:0000313" key="5">
    <source>
        <dbReference type="Proteomes" id="UP000316079"/>
    </source>
</evidence>
<evidence type="ECO:0000256" key="1">
    <source>
        <dbReference type="ARBA" id="ARBA00022514"/>
    </source>
</evidence>
<feature type="signal peptide" evidence="2">
    <location>
        <begin position="1"/>
        <end position="22"/>
    </location>
</feature>
<dbReference type="InterPro" id="IPR036048">
    <property type="entry name" value="Interleukin_8-like_sf"/>
</dbReference>
<organism evidence="4 5">
    <name type="scientific">Danionella cerebrum</name>
    <dbReference type="NCBI Taxonomy" id="2873325"/>
    <lineage>
        <taxon>Eukaryota</taxon>
        <taxon>Metazoa</taxon>
        <taxon>Chordata</taxon>
        <taxon>Craniata</taxon>
        <taxon>Vertebrata</taxon>
        <taxon>Euteleostomi</taxon>
        <taxon>Actinopterygii</taxon>
        <taxon>Neopterygii</taxon>
        <taxon>Teleostei</taxon>
        <taxon>Ostariophysi</taxon>
        <taxon>Cypriniformes</taxon>
        <taxon>Danionidae</taxon>
        <taxon>Danioninae</taxon>
        <taxon>Danionella</taxon>
    </lineage>
</organism>
<dbReference type="OrthoDB" id="8934837at2759"/>
<dbReference type="SMART" id="SM00199">
    <property type="entry name" value="SCY"/>
    <property type="match status" value="1"/>
</dbReference>
<accession>A0A553RBY1</accession>
<keyword evidence="1" id="KW-0202">Cytokine</keyword>
<evidence type="ECO:0000256" key="2">
    <source>
        <dbReference type="SAM" id="SignalP"/>
    </source>
</evidence>
<keyword evidence="2" id="KW-0732">Signal</keyword>
<evidence type="ECO:0000313" key="4">
    <source>
        <dbReference type="EMBL" id="TRY99692.1"/>
    </source>
</evidence>
<feature type="chain" id="PRO_5021880303" description="Chemokine interleukin-8-like domain-containing protein" evidence="2">
    <location>
        <begin position="23"/>
        <end position="108"/>
    </location>
</feature>
<feature type="domain" description="Chemokine interleukin-8-like" evidence="3">
    <location>
        <begin position="24"/>
        <end position="83"/>
    </location>
</feature>
<dbReference type="EMBL" id="SRMA01025052">
    <property type="protein sequence ID" value="TRY99692.1"/>
    <property type="molecule type" value="Genomic_DNA"/>
</dbReference>
<dbReference type="GO" id="GO:0005615">
    <property type="term" value="C:extracellular space"/>
    <property type="evidence" value="ECO:0007669"/>
    <property type="project" value="UniProtKB-KW"/>
</dbReference>
<dbReference type="AlphaFoldDB" id="A0A553RBY1"/>
<protein>
    <recommendedName>
        <fullName evidence="3">Chemokine interleukin-8-like domain-containing protein</fullName>
    </recommendedName>
</protein>
<dbReference type="GO" id="GO:0006955">
    <property type="term" value="P:immune response"/>
    <property type="evidence" value="ECO:0007669"/>
    <property type="project" value="InterPro"/>
</dbReference>
<name>A0A553RBY1_9TELE</name>
<dbReference type="Proteomes" id="UP000316079">
    <property type="component" value="Unassembled WGS sequence"/>
</dbReference>
<sequence length="108" mass="11889">MSGFSAILLLWLLSLPSLQVDASVVQGCLTTSETKVCVKCLRSYTIQLKPLFPVNAVRFLTIKGATICSNPSSPWAIKAMKYLDEKKKTHKPALKKTCRCGDILTKSD</sequence>
<dbReference type="Gene3D" id="2.40.50.40">
    <property type="match status" value="1"/>
</dbReference>
<evidence type="ECO:0000259" key="3">
    <source>
        <dbReference type="SMART" id="SM00199"/>
    </source>
</evidence>
<gene>
    <name evidence="4" type="ORF">DNTS_029432</name>
</gene>
<dbReference type="InterPro" id="IPR001811">
    <property type="entry name" value="Chemokine_IL8-like_dom"/>
</dbReference>
<comment type="caution">
    <text evidence="4">The sequence shown here is derived from an EMBL/GenBank/DDBJ whole genome shotgun (WGS) entry which is preliminary data.</text>
</comment>